<evidence type="ECO:0000256" key="5">
    <source>
        <dbReference type="ARBA" id="ARBA00023136"/>
    </source>
</evidence>
<dbReference type="AlphaFoldDB" id="A0A9Q1CBQ0"/>
<dbReference type="PANTHER" id="PTHR23320">
    <property type="entry name" value="MEMBRANE-SPANNING 4-DOMAINS SUBFAMILY A MS4A -RELATED"/>
    <property type="match status" value="1"/>
</dbReference>
<keyword evidence="3 6" id="KW-0812">Transmembrane</keyword>
<dbReference type="GO" id="GO:0016020">
    <property type="term" value="C:membrane"/>
    <property type="evidence" value="ECO:0007669"/>
    <property type="project" value="UniProtKB-SubCell"/>
</dbReference>
<dbReference type="Proteomes" id="UP001152320">
    <property type="component" value="Chromosome 5"/>
</dbReference>
<evidence type="ECO:0000313" key="7">
    <source>
        <dbReference type="EMBL" id="KAJ8041798.1"/>
    </source>
</evidence>
<name>A0A9Q1CBQ0_HOLLE</name>
<feature type="transmembrane region" description="Helical" evidence="6">
    <location>
        <begin position="221"/>
        <end position="242"/>
    </location>
</feature>
<sequence>MPSTSQPISSMKELNEKVEKEDDLESNSAEQILTTNFTLSIFAYLQILCGCLAIIAGLCAYVVGTWRSEYGIGVWSGILFVASGVTGFIARRRKNKRTLLGFFFVSAFVAGTTINVIIFHVMILRNEDKNVREERLFNVPSFSQYDVVVMVLLVVVGDDDGDGYGDSDGDGVVGGGVGGGDVLVVMVLLVVGDNDGGDGDGYGDSDGVVVGIVGTRRGLDALQMVLALTAFIVLLSGCRSAYIHLRGERFQNTFENHDKRLPHIQCC</sequence>
<evidence type="ECO:0000256" key="1">
    <source>
        <dbReference type="ARBA" id="ARBA00004141"/>
    </source>
</evidence>
<dbReference type="EMBL" id="JAIZAY010000005">
    <property type="protein sequence ID" value="KAJ8041798.1"/>
    <property type="molecule type" value="Genomic_DNA"/>
</dbReference>
<dbReference type="InterPro" id="IPR030417">
    <property type="entry name" value="MS4A"/>
</dbReference>
<feature type="transmembrane region" description="Helical" evidence="6">
    <location>
        <begin position="41"/>
        <end position="63"/>
    </location>
</feature>
<protein>
    <recommendedName>
        <fullName evidence="9">Transmembrane protein</fullName>
    </recommendedName>
</protein>
<evidence type="ECO:0000256" key="4">
    <source>
        <dbReference type="ARBA" id="ARBA00022989"/>
    </source>
</evidence>
<gene>
    <name evidence="7" type="ORF">HOLleu_12704</name>
</gene>
<keyword evidence="4 6" id="KW-1133">Transmembrane helix</keyword>
<evidence type="ECO:0000256" key="2">
    <source>
        <dbReference type="ARBA" id="ARBA00009565"/>
    </source>
</evidence>
<dbReference type="Pfam" id="PF04103">
    <property type="entry name" value="CD20"/>
    <property type="match status" value="1"/>
</dbReference>
<feature type="transmembrane region" description="Helical" evidence="6">
    <location>
        <begin position="70"/>
        <end position="90"/>
    </location>
</feature>
<evidence type="ECO:0000256" key="3">
    <source>
        <dbReference type="ARBA" id="ARBA00022692"/>
    </source>
</evidence>
<dbReference type="OrthoDB" id="6272649at2759"/>
<accession>A0A9Q1CBQ0</accession>
<evidence type="ECO:0000256" key="6">
    <source>
        <dbReference type="SAM" id="Phobius"/>
    </source>
</evidence>
<evidence type="ECO:0008006" key="9">
    <source>
        <dbReference type="Google" id="ProtNLM"/>
    </source>
</evidence>
<comment type="caution">
    <text evidence="7">The sequence shown here is derived from an EMBL/GenBank/DDBJ whole genome shotgun (WGS) entry which is preliminary data.</text>
</comment>
<reference evidence="7" key="1">
    <citation type="submission" date="2021-10" db="EMBL/GenBank/DDBJ databases">
        <title>Tropical sea cucumber genome reveals ecological adaptation and Cuvierian tubules defense mechanism.</title>
        <authorList>
            <person name="Chen T."/>
        </authorList>
    </citation>
    <scope>NUCLEOTIDE SEQUENCE</scope>
    <source>
        <strain evidence="7">Nanhai2018</strain>
        <tissue evidence="7">Muscle</tissue>
    </source>
</reference>
<keyword evidence="8" id="KW-1185">Reference proteome</keyword>
<feature type="transmembrane region" description="Helical" evidence="6">
    <location>
        <begin position="102"/>
        <end position="124"/>
    </location>
</feature>
<evidence type="ECO:0000313" key="8">
    <source>
        <dbReference type="Proteomes" id="UP001152320"/>
    </source>
</evidence>
<organism evidence="7 8">
    <name type="scientific">Holothuria leucospilota</name>
    <name type="common">Black long sea cucumber</name>
    <name type="synonym">Mertensiothuria leucospilota</name>
    <dbReference type="NCBI Taxonomy" id="206669"/>
    <lineage>
        <taxon>Eukaryota</taxon>
        <taxon>Metazoa</taxon>
        <taxon>Echinodermata</taxon>
        <taxon>Eleutherozoa</taxon>
        <taxon>Echinozoa</taxon>
        <taxon>Holothuroidea</taxon>
        <taxon>Aspidochirotacea</taxon>
        <taxon>Aspidochirotida</taxon>
        <taxon>Holothuriidae</taxon>
        <taxon>Holothuria</taxon>
    </lineage>
</organism>
<comment type="subcellular location">
    <subcellularLocation>
        <location evidence="1">Membrane</location>
        <topology evidence="1">Multi-pass membrane protein</topology>
    </subcellularLocation>
</comment>
<proteinExistence type="inferred from homology"/>
<keyword evidence="5 6" id="KW-0472">Membrane</keyword>
<dbReference type="PANTHER" id="PTHR23320:SF130">
    <property type="entry name" value="TRANSMEMBRANE PROTEIN 212"/>
    <property type="match status" value="1"/>
</dbReference>
<comment type="similarity">
    <text evidence="2">Belongs to the MS4A family.</text>
</comment>
<dbReference type="InterPro" id="IPR007237">
    <property type="entry name" value="CD20-like"/>
</dbReference>
<feature type="transmembrane region" description="Helical" evidence="6">
    <location>
        <begin position="136"/>
        <end position="156"/>
    </location>
</feature>